<evidence type="ECO:0000313" key="2">
    <source>
        <dbReference type="Proteomes" id="UP000198619"/>
    </source>
</evidence>
<reference evidence="1 2" key="1">
    <citation type="submission" date="2016-10" db="EMBL/GenBank/DDBJ databases">
        <authorList>
            <person name="de Groot N.N."/>
        </authorList>
    </citation>
    <scope>NUCLEOTIDE SEQUENCE [LARGE SCALE GENOMIC DNA]</scope>
    <source>
        <strain evidence="1 2">DSM 12271</strain>
    </source>
</reference>
<dbReference type="AlphaFoldDB" id="A0A1I0XHA9"/>
<organism evidence="1 2">
    <name type="scientific">Clostridium frigidicarnis</name>
    <dbReference type="NCBI Taxonomy" id="84698"/>
    <lineage>
        <taxon>Bacteria</taxon>
        <taxon>Bacillati</taxon>
        <taxon>Bacillota</taxon>
        <taxon>Clostridia</taxon>
        <taxon>Eubacteriales</taxon>
        <taxon>Clostridiaceae</taxon>
        <taxon>Clostridium</taxon>
    </lineage>
</organism>
<dbReference type="Proteomes" id="UP000198619">
    <property type="component" value="Unassembled WGS sequence"/>
</dbReference>
<proteinExistence type="predicted"/>
<evidence type="ECO:0000313" key="1">
    <source>
        <dbReference type="EMBL" id="SFB00067.1"/>
    </source>
</evidence>
<sequence>MKNLNEEKQLKYIENEKEIEEDGIVIDDIFINNKNFLRTILKNKISIERKG</sequence>
<name>A0A1I0XHA9_9CLOT</name>
<dbReference type="RefSeq" id="WP_177199327.1">
    <property type="nucleotide sequence ID" value="NZ_FOKI01000008.1"/>
</dbReference>
<dbReference type="EMBL" id="FOKI01000008">
    <property type="protein sequence ID" value="SFB00067.1"/>
    <property type="molecule type" value="Genomic_DNA"/>
</dbReference>
<protein>
    <submittedName>
        <fullName evidence="1">Uncharacterized protein</fullName>
    </submittedName>
</protein>
<keyword evidence="2" id="KW-1185">Reference proteome</keyword>
<gene>
    <name evidence="1" type="ORF">SAMN04488528_100899</name>
</gene>
<accession>A0A1I0XHA9</accession>